<dbReference type="InterPro" id="IPR037138">
    <property type="entry name" value="His_deacetylse_dom_sf"/>
</dbReference>
<evidence type="ECO:0000256" key="1">
    <source>
        <dbReference type="ARBA" id="ARBA00005947"/>
    </source>
</evidence>
<evidence type="ECO:0000259" key="2">
    <source>
        <dbReference type="Pfam" id="PF00850"/>
    </source>
</evidence>
<feature type="domain" description="Histone deacetylase" evidence="2">
    <location>
        <begin position="20"/>
        <end position="306"/>
    </location>
</feature>
<organism evidence="3 4">
    <name type="scientific">Methylovirgula ligni</name>
    <dbReference type="NCBI Taxonomy" id="569860"/>
    <lineage>
        <taxon>Bacteria</taxon>
        <taxon>Pseudomonadati</taxon>
        <taxon>Pseudomonadota</taxon>
        <taxon>Alphaproteobacteria</taxon>
        <taxon>Hyphomicrobiales</taxon>
        <taxon>Beijerinckiaceae</taxon>
        <taxon>Methylovirgula</taxon>
    </lineage>
</organism>
<dbReference type="OrthoDB" id="9808367at2"/>
<dbReference type="RefSeq" id="WP_115836133.1">
    <property type="nucleotide sequence ID" value="NZ_CP025086.1"/>
</dbReference>
<evidence type="ECO:0000313" key="3">
    <source>
        <dbReference type="EMBL" id="REF88002.1"/>
    </source>
</evidence>
<evidence type="ECO:0000313" key="4">
    <source>
        <dbReference type="Proteomes" id="UP000256900"/>
    </source>
</evidence>
<dbReference type="AlphaFoldDB" id="A0A3D9YZ69"/>
<dbReference type="Gene3D" id="3.40.800.20">
    <property type="entry name" value="Histone deacetylase domain"/>
    <property type="match status" value="1"/>
</dbReference>
<dbReference type="Pfam" id="PF00850">
    <property type="entry name" value="Hist_deacetyl"/>
    <property type="match status" value="1"/>
</dbReference>
<gene>
    <name evidence="3" type="ORF">DES32_1641</name>
</gene>
<comment type="caution">
    <text evidence="3">The sequence shown here is derived from an EMBL/GenBank/DDBJ whole genome shotgun (WGS) entry which is preliminary data.</text>
</comment>
<name>A0A3D9YZ69_9HYPH</name>
<dbReference type="PRINTS" id="PR01270">
    <property type="entry name" value="HDASUPER"/>
</dbReference>
<keyword evidence="4" id="KW-1185">Reference proteome</keyword>
<dbReference type="SUPFAM" id="SSF52768">
    <property type="entry name" value="Arginase/deacetylase"/>
    <property type="match status" value="1"/>
</dbReference>
<dbReference type="Proteomes" id="UP000256900">
    <property type="component" value="Unassembled WGS sequence"/>
</dbReference>
<accession>A0A3D9YZ69</accession>
<dbReference type="InterPro" id="IPR000286">
    <property type="entry name" value="HDACs"/>
</dbReference>
<dbReference type="InterPro" id="IPR023801">
    <property type="entry name" value="His_deacetylse_dom"/>
</dbReference>
<dbReference type="CDD" id="cd11599">
    <property type="entry name" value="HDAC_classII_2"/>
    <property type="match status" value="1"/>
</dbReference>
<proteinExistence type="inferred from homology"/>
<sequence>MATLLFDHPAGLGHDTGPYHPESPARLVAITDALAVDTFRDLDRRRSPRSESAPILRVHPTGYVAALEAAVPDEGLSYIDDDTPISRGSWEAMLHAAGGAVAAVDSVMRGEASNAFVMTRPPGHHASRTVPMGFCLFNNAAIAARHAQAAYGAERVAIVDFDVHHGNGTQAIFWADASVLYCSTHEMPLFPGTGAASETGTYGTIVNAPLAPASDGTIFREACESVILPRLIGFAPDAIIISAGFDAHWRDPLANLNLTEMDFAWITAEIMEVAARSSGGRIISVLEGGYDLEGLGASAAAHVAALMGLSYFSPSTPS</sequence>
<protein>
    <submittedName>
        <fullName evidence="3">Acetoin utilization deacetylase AcuC-like enzyme</fullName>
    </submittedName>
</protein>
<dbReference type="GO" id="GO:0004407">
    <property type="term" value="F:histone deacetylase activity"/>
    <property type="evidence" value="ECO:0007669"/>
    <property type="project" value="TreeGrafter"/>
</dbReference>
<dbReference type="InterPro" id="IPR023696">
    <property type="entry name" value="Ureohydrolase_dom_sf"/>
</dbReference>
<dbReference type="PANTHER" id="PTHR10625:SF10">
    <property type="entry name" value="HISTONE DEACETYLASE HDAC1"/>
    <property type="match status" value="1"/>
</dbReference>
<dbReference type="GO" id="GO:0040029">
    <property type="term" value="P:epigenetic regulation of gene expression"/>
    <property type="evidence" value="ECO:0007669"/>
    <property type="project" value="TreeGrafter"/>
</dbReference>
<dbReference type="EMBL" id="QUMO01000002">
    <property type="protein sequence ID" value="REF88002.1"/>
    <property type="molecule type" value="Genomic_DNA"/>
</dbReference>
<dbReference type="PANTHER" id="PTHR10625">
    <property type="entry name" value="HISTONE DEACETYLASE HDAC1-RELATED"/>
    <property type="match status" value="1"/>
</dbReference>
<reference evidence="3 4" key="1">
    <citation type="submission" date="2018-08" db="EMBL/GenBank/DDBJ databases">
        <title>Genomic Encyclopedia of Type Strains, Phase IV (KMG-IV): sequencing the most valuable type-strain genomes for metagenomic binning, comparative biology and taxonomic classification.</title>
        <authorList>
            <person name="Goeker M."/>
        </authorList>
    </citation>
    <scope>NUCLEOTIDE SEQUENCE [LARGE SCALE GENOMIC DNA]</scope>
    <source>
        <strain evidence="3 4">BW863</strain>
    </source>
</reference>
<comment type="similarity">
    <text evidence="1">Belongs to the histone deacetylase family.</text>
</comment>